<organism evidence="1 2">
    <name type="scientific">Botrimarina colliarenosi</name>
    <dbReference type="NCBI Taxonomy" id="2528001"/>
    <lineage>
        <taxon>Bacteria</taxon>
        <taxon>Pseudomonadati</taxon>
        <taxon>Planctomycetota</taxon>
        <taxon>Planctomycetia</taxon>
        <taxon>Pirellulales</taxon>
        <taxon>Lacipirellulaceae</taxon>
        <taxon>Botrimarina</taxon>
    </lineage>
</organism>
<dbReference type="OrthoDB" id="291953at2"/>
<dbReference type="EMBL" id="SJPR01000001">
    <property type="protein sequence ID" value="TWT99385.1"/>
    <property type="molecule type" value="Genomic_DNA"/>
</dbReference>
<dbReference type="RefSeq" id="WP_146442018.1">
    <property type="nucleotide sequence ID" value="NZ_SJPR01000001.1"/>
</dbReference>
<keyword evidence="2" id="KW-1185">Reference proteome</keyword>
<protein>
    <recommendedName>
        <fullName evidence="3">Response regulatory domain-containing protein</fullName>
    </recommendedName>
</protein>
<sequence>MTALLVTTDLMATSAADGAAAQAGVRLQTVAPNAAAGAADETTRFVALDLTAKVADLPGWIAAVRESAPQATLLAYGPHVHEAKLNMARESGFDHVVSRGHFYKQMTELLKAYASPAG</sequence>
<gene>
    <name evidence="1" type="ORF">Pla108_03220</name>
</gene>
<proteinExistence type="predicted"/>
<accession>A0A5C6AJN3</accession>
<reference evidence="1 2" key="1">
    <citation type="submission" date="2019-02" db="EMBL/GenBank/DDBJ databases">
        <title>Deep-cultivation of Planctomycetes and their phenomic and genomic characterization uncovers novel biology.</title>
        <authorList>
            <person name="Wiegand S."/>
            <person name="Jogler M."/>
            <person name="Boedeker C."/>
            <person name="Pinto D."/>
            <person name="Vollmers J."/>
            <person name="Rivas-Marin E."/>
            <person name="Kohn T."/>
            <person name="Peeters S.H."/>
            <person name="Heuer A."/>
            <person name="Rast P."/>
            <person name="Oberbeckmann S."/>
            <person name="Bunk B."/>
            <person name="Jeske O."/>
            <person name="Meyerdierks A."/>
            <person name="Storesund J.E."/>
            <person name="Kallscheuer N."/>
            <person name="Luecker S."/>
            <person name="Lage O.M."/>
            <person name="Pohl T."/>
            <person name="Merkel B.J."/>
            <person name="Hornburger P."/>
            <person name="Mueller R.-W."/>
            <person name="Bruemmer F."/>
            <person name="Labrenz M."/>
            <person name="Spormann A.M."/>
            <person name="Op Den Camp H."/>
            <person name="Overmann J."/>
            <person name="Amann R."/>
            <person name="Jetten M.S.M."/>
            <person name="Mascher T."/>
            <person name="Medema M.H."/>
            <person name="Devos D.P."/>
            <person name="Kaster A.-K."/>
            <person name="Ovreas L."/>
            <person name="Rohde M."/>
            <person name="Galperin M.Y."/>
            <person name="Jogler C."/>
        </authorList>
    </citation>
    <scope>NUCLEOTIDE SEQUENCE [LARGE SCALE GENOMIC DNA]</scope>
    <source>
        <strain evidence="1 2">Pla108</strain>
    </source>
</reference>
<evidence type="ECO:0000313" key="1">
    <source>
        <dbReference type="EMBL" id="TWT99385.1"/>
    </source>
</evidence>
<comment type="caution">
    <text evidence="1">The sequence shown here is derived from an EMBL/GenBank/DDBJ whole genome shotgun (WGS) entry which is preliminary data.</text>
</comment>
<evidence type="ECO:0008006" key="3">
    <source>
        <dbReference type="Google" id="ProtNLM"/>
    </source>
</evidence>
<name>A0A5C6AJN3_9BACT</name>
<evidence type="ECO:0000313" key="2">
    <source>
        <dbReference type="Proteomes" id="UP000317421"/>
    </source>
</evidence>
<dbReference type="Proteomes" id="UP000317421">
    <property type="component" value="Unassembled WGS sequence"/>
</dbReference>
<dbReference type="AlphaFoldDB" id="A0A5C6AJN3"/>